<dbReference type="SUPFAM" id="SSF50494">
    <property type="entry name" value="Trypsin-like serine proteases"/>
    <property type="match status" value="1"/>
</dbReference>
<keyword evidence="1" id="KW-0843">Virulence</keyword>
<evidence type="ECO:0000256" key="2">
    <source>
        <dbReference type="SAM" id="SignalP"/>
    </source>
</evidence>
<dbReference type="InterPro" id="IPR009003">
    <property type="entry name" value="Peptidase_S1_PA"/>
</dbReference>
<dbReference type="Pfam" id="PF13365">
    <property type="entry name" value="Trypsin_2"/>
    <property type="match status" value="1"/>
</dbReference>
<organism evidence="3 4">
    <name type="scientific">Saprolegnia diclina (strain VS20)</name>
    <dbReference type="NCBI Taxonomy" id="1156394"/>
    <lineage>
        <taxon>Eukaryota</taxon>
        <taxon>Sar</taxon>
        <taxon>Stramenopiles</taxon>
        <taxon>Oomycota</taxon>
        <taxon>Saprolegniomycetes</taxon>
        <taxon>Saprolegniales</taxon>
        <taxon>Saprolegniaceae</taxon>
        <taxon>Saprolegnia</taxon>
    </lineage>
</organism>
<dbReference type="VEuPathDB" id="FungiDB:SDRG_07764"/>
<dbReference type="Gene3D" id="2.40.10.10">
    <property type="entry name" value="Trypsin-like serine proteases"/>
    <property type="match status" value="2"/>
</dbReference>
<dbReference type="PANTHER" id="PTHR36234">
    <property type="entry name" value="LYSYL ENDOPEPTIDASE"/>
    <property type="match status" value="1"/>
</dbReference>
<dbReference type="OMA" id="GCKFSNY"/>
<evidence type="ECO:0000313" key="3">
    <source>
        <dbReference type="EMBL" id="EQC34968.1"/>
    </source>
</evidence>
<dbReference type="GeneID" id="19948491"/>
<dbReference type="Proteomes" id="UP000030762">
    <property type="component" value="Unassembled WGS sequence"/>
</dbReference>
<name>T0RRC2_SAPDV</name>
<feature type="chain" id="PRO_5004571039" description="Serine protease" evidence="2">
    <location>
        <begin position="32"/>
        <end position="394"/>
    </location>
</feature>
<sequence length="394" mass="41963">METAFWHSPSTRRMQLLVRTCLLALLSVVAAAAVGSAGALSPLSLSFDGGAPFRHVIEKPKATYVAVHFASLDIPINGTLRLVDKSGQDVVAFAGGDHRGSFFAEWLAGDAVTLTYDAPHYEARSTPVFVIDKVAFGHRVGVTEEICGEDFTRPASCYRNTSMHAPSRAVARLLIQGISECTGWLIGSEGHLITNEHCIGIDEDGSEVQVDLGAECDCDDASQHNVHGACKGTIVATNATFVMSDTANDFALFKLNVKDGVDLSQWGYLQVRASGPALGEHVYVSGHPNFWSKRVSAYVANNVMGEITKLSHDMDNGPTPLESCQKDEFTYNLGTLGGNSGSPVLSAKDHVVVGLHNCGSCGEYGNGGIKFNKIVAQLESKGVLPPNAIAKTHC</sequence>
<dbReference type="EMBL" id="JH767153">
    <property type="protein sequence ID" value="EQC34968.1"/>
    <property type="molecule type" value="Genomic_DNA"/>
</dbReference>
<dbReference type="InterPro" id="IPR043504">
    <property type="entry name" value="Peptidase_S1_PA_chymotrypsin"/>
</dbReference>
<feature type="signal peptide" evidence="2">
    <location>
        <begin position="1"/>
        <end position="31"/>
    </location>
</feature>
<dbReference type="RefSeq" id="XP_008611840.1">
    <property type="nucleotide sequence ID" value="XM_008613618.1"/>
</dbReference>
<dbReference type="OrthoDB" id="62371at2759"/>
<gene>
    <name evidence="3" type="ORF">SDRG_07764</name>
</gene>
<reference evidence="3 4" key="1">
    <citation type="submission" date="2012-04" db="EMBL/GenBank/DDBJ databases">
        <title>The Genome Sequence of Saprolegnia declina VS20.</title>
        <authorList>
            <consortium name="The Broad Institute Genome Sequencing Platform"/>
            <person name="Russ C."/>
            <person name="Nusbaum C."/>
            <person name="Tyler B."/>
            <person name="van West P."/>
            <person name="Dieguez-Uribeondo J."/>
            <person name="de Bruijn I."/>
            <person name="Tripathy S."/>
            <person name="Jiang R."/>
            <person name="Young S.K."/>
            <person name="Zeng Q."/>
            <person name="Gargeya S."/>
            <person name="Fitzgerald M."/>
            <person name="Haas B."/>
            <person name="Abouelleil A."/>
            <person name="Alvarado L."/>
            <person name="Arachchi H.M."/>
            <person name="Berlin A."/>
            <person name="Chapman S.B."/>
            <person name="Goldberg J."/>
            <person name="Griggs A."/>
            <person name="Gujja S."/>
            <person name="Hansen M."/>
            <person name="Howarth C."/>
            <person name="Imamovic A."/>
            <person name="Larimer J."/>
            <person name="McCowen C."/>
            <person name="Montmayeur A."/>
            <person name="Murphy C."/>
            <person name="Neiman D."/>
            <person name="Pearson M."/>
            <person name="Priest M."/>
            <person name="Roberts A."/>
            <person name="Saif S."/>
            <person name="Shea T."/>
            <person name="Sisk P."/>
            <person name="Sykes S."/>
            <person name="Wortman J."/>
            <person name="Nusbaum C."/>
            <person name="Birren B."/>
        </authorList>
    </citation>
    <scope>NUCLEOTIDE SEQUENCE [LARGE SCALE GENOMIC DNA]</scope>
    <source>
        <strain evidence="3 4">VS20</strain>
    </source>
</reference>
<keyword evidence="2" id="KW-0732">Signal</keyword>
<protein>
    <recommendedName>
        <fullName evidence="5">Serine protease</fullName>
    </recommendedName>
</protein>
<dbReference type="InParanoid" id="T0RRC2"/>
<evidence type="ECO:0000313" key="4">
    <source>
        <dbReference type="Proteomes" id="UP000030762"/>
    </source>
</evidence>
<dbReference type="PANTHER" id="PTHR36234:SF5">
    <property type="entry name" value="LYSYL ENDOPEPTIDASE"/>
    <property type="match status" value="1"/>
</dbReference>
<evidence type="ECO:0000256" key="1">
    <source>
        <dbReference type="ARBA" id="ARBA00023026"/>
    </source>
</evidence>
<dbReference type="AlphaFoldDB" id="T0RRC2"/>
<accession>T0RRC2</accession>
<evidence type="ECO:0008006" key="5">
    <source>
        <dbReference type="Google" id="ProtNLM"/>
    </source>
</evidence>
<dbReference type="STRING" id="1156394.T0RRC2"/>
<keyword evidence="4" id="KW-1185">Reference proteome</keyword>
<proteinExistence type="predicted"/>